<evidence type="ECO:0000313" key="2">
    <source>
        <dbReference type="Proteomes" id="UP000022611"/>
    </source>
</evidence>
<evidence type="ECO:0000313" key="1">
    <source>
        <dbReference type="EMBL" id="EXF91001.1"/>
    </source>
</evidence>
<dbReference type="OrthoDB" id="9787927at2"/>
<name>A0A010RDM8_PSEFL</name>
<gene>
    <name evidence="1" type="ORF">HK44_029225</name>
</gene>
<comment type="caution">
    <text evidence="1">The sequence shown here is derived from an EMBL/GenBank/DDBJ whole genome shotgun (WGS) entry which is preliminary data.</text>
</comment>
<dbReference type="AlphaFoldDB" id="A0A010RDM8"/>
<protein>
    <submittedName>
        <fullName evidence="1">Uncharacterized protein</fullName>
    </submittedName>
</protein>
<sequence length="101" mass="11188">MKRILLGVLVIGCVLGALSALTVAFIGHKQDPAQYKAFDFRTFDQPVIDDAPGCEIRSPKGELMNRIFKGSQPNQLNLEKGTTFTIDCFPIKESEKSTTRN</sequence>
<dbReference type="Proteomes" id="UP000022611">
    <property type="component" value="Unassembled WGS sequence"/>
</dbReference>
<dbReference type="HOGENOM" id="CLU_2289168_0_0_6"/>
<dbReference type="EMBL" id="AFOY02000029">
    <property type="protein sequence ID" value="EXF91001.1"/>
    <property type="molecule type" value="Genomic_DNA"/>
</dbReference>
<dbReference type="PATRIC" id="fig|1042209.11.peg.43"/>
<dbReference type="RefSeq" id="WP_011117387.1">
    <property type="nucleotide sequence ID" value="NZ_AFOY02000029.1"/>
</dbReference>
<accession>A0A010RDM8</accession>
<keyword evidence="1" id="KW-0614">Plasmid</keyword>
<reference evidence="1 2" key="1">
    <citation type="journal article" date="2011" name="J. Bacteriol.">
        <title>Draft genome sequence of the polycyclic aromatic hydrocarbon-degrading, genetically engineered bioluminescent bioreporter Pseudomonas fluorescens HK44.</title>
        <authorList>
            <person name="Chauhan A."/>
            <person name="Layton A.C."/>
            <person name="Williams D.E."/>
            <person name="Smartt A.E."/>
            <person name="Ripp S."/>
            <person name="Karpinets T.V."/>
            <person name="Brown S.D."/>
            <person name="Sayler G.S."/>
        </authorList>
    </citation>
    <scope>NUCLEOTIDE SEQUENCE [LARGE SCALE GENOMIC DNA]</scope>
    <source>
        <strain evidence="1 2">HK44</strain>
        <plasmid evidence="1">pUTK21</plasmid>
    </source>
</reference>
<organism evidence="1 2">
    <name type="scientific">Pseudomonas fluorescens HK44</name>
    <dbReference type="NCBI Taxonomy" id="1042209"/>
    <lineage>
        <taxon>Bacteria</taxon>
        <taxon>Pseudomonadati</taxon>
        <taxon>Pseudomonadota</taxon>
        <taxon>Gammaproteobacteria</taxon>
        <taxon>Pseudomonadales</taxon>
        <taxon>Pseudomonadaceae</taxon>
        <taxon>Pseudomonas</taxon>
    </lineage>
</organism>
<proteinExistence type="predicted"/>
<geneLocation type="plasmid" evidence="1">
    <name>pUTK21</name>
</geneLocation>